<dbReference type="PANTHER" id="PTHR46797">
    <property type="entry name" value="HTH-TYPE TRANSCRIPTIONAL REGULATOR"/>
    <property type="match status" value="1"/>
</dbReference>
<evidence type="ECO:0000256" key="1">
    <source>
        <dbReference type="ARBA" id="ARBA00023125"/>
    </source>
</evidence>
<proteinExistence type="predicted"/>
<dbReference type="InterPro" id="IPR050807">
    <property type="entry name" value="TransReg_Diox_bact_type"/>
</dbReference>
<dbReference type="GO" id="GO:0003677">
    <property type="term" value="F:DNA binding"/>
    <property type="evidence" value="ECO:0007669"/>
    <property type="project" value="UniProtKB-KW"/>
</dbReference>
<dbReference type="InterPro" id="IPR010982">
    <property type="entry name" value="Lambda_DNA-bd_dom_sf"/>
</dbReference>
<dbReference type="EMBL" id="HG938353">
    <property type="protein sequence ID" value="CDN48567.1"/>
    <property type="molecule type" value="Genomic_DNA"/>
</dbReference>
<dbReference type="SUPFAM" id="SSF47413">
    <property type="entry name" value="lambda repressor-like DNA-binding domains"/>
    <property type="match status" value="1"/>
</dbReference>
<dbReference type="AlphaFoldDB" id="A0A068SQI3"/>
<dbReference type="PATRIC" id="fig|1028800.3.peg.2428"/>
<sequence>MSKAPNAADREVGKRIRLYRREKKLTQPQLAHHVGITSQQLQKYENGINRIAVGKLVEIATALKVEMVAFFDRIPTVEPSNDNQLEDPQFDFTHEALLMSTAFMSISKPFLRKRILELVQAVVAREFEAEALLADIERQPAQSAVPDV</sequence>
<gene>
    <name evidence="3" type="ORF">RG540_CH23990</name>
</gene>
<dbReference type="PROSITE" id="PS50943">
    <property type="entry name" value="HTH_CROC1"/>
    <property type="match status" value="1"/>
</dbReference>
<dbReference type="eggNOG" id="COG1476">
    <property type="taxonomic scope" value="Bacteria"/>
</dbReference>
<dbReference type="Proteomes" id="UP000028181">
    <property type="component" value="Chromosome I"/>
</dbReference>
<dbReference type="CDD" id="cd00093">
    <property type="entry name" value="HTH_XRE"/>
    <property type="match status" value="1"/>
</dbReference>
<evidence type="ECO:0000259" key="2">
    <source>
        <dbReference type="PROSITE" id="PS50943"/>
    </source>
</evidence>
<dbReference type="KEGG" id="ngg:RG540_CH23990"/>
<reference evidence="4" key="1">
    <citation type="journal article" date="2014" name="BMC Genomics">
        <title>Genome sequencing of two Neorhizobium galegae strains reveals a noeT gene responsible for the unusual acetylation of the nodulation factors.</title>
        <authorList>
            <person name="Osterman J."/>
            <person name="Marsh J."/>
            <person name="Laine P.K."/>
            <person name="Zeng Z."/>
            <person name="Alatalo E."/>
            <person name="Sullivan J.T."/>
            <person name="Young J.P."/>
            <person name="Thomas-Oates J."/>
            <person name="Paulin L."/>
            <person name="Lindstrom K."/>
        </authorList>
    </citation>
    <scope>NUCLEOTIDE SEQUENCE [LARGE SCALE GENOMIC DNA]</scope>
    <source>
        <strain evidence="4">HAMBI 540</strain>
    </source>
</reference>
<dbReference type="Gene3D" id="1.10.260.40">
    <property type="entry name" value="lambda repressor-like DNA-binding domains"/>
    <property type="match status" value="1"/>
</dbReference>
<dbReference type="OrthoDB" id="9797172at2"/>
<evidence type="ECO:0000313" key="3">
    <source>
        <dbReference type="EMBL" id="CDN48567.1"/>
    </source>
</evidence>
<organism evidence="3 4">
    <name type="scientific">Neorhizobium galegae bv. orientalis str. HAMBI 540</name>
    <dbReference type="NCBI Taxonomy" id="1028800"/>
    <lineage>
        <taxon>Bacteria</taxon>
        <taxon>Pseudomonadati</taxon>
        <taxon>Pseudomonadota</taxon>
        <taxon>Alphaproteobacteria</taxon>
        <taxon>Hyphomicrobiales</taxon>
        <taxon>Rhizobiaceae</taxon>
        <taxon>Rhizobium/Agrobacterium group</taxon>
        <taxon>Neorhizobium</taxon>
    </lineage>
</organism>
<dbReference type="PANTHER" id="PTHR46797:SF1">
    <property type="entry name" value="METHYLPHOSPHONATE SYNTHASE"/>
    <property type="match status" value="1"/>
</dbReference>
<dbReference type="Pfam" id="PF01381">
    <property type="entry name" value="HTH_3"/>
    <property type="match status" value="1"/>
</dbReference>
<protein>
    <submittedName>
        <fullName evidence="3">Putative HTH-type transcriptional regulator R00410</fullName>
    </submittedName>
</protein>
<keyword evidence="1" id="KW-0238">DNA-binding</keyword>
<evidence type="ECO:0000313" key="4">
    <source>
        <dbReference type="Proteomes" id="UP000028181"/>
    </source>
</evidence>
<dbReference type="InterPro" id="IPR001387">
    <property type="entry name" value="Cro/C1-type_HTH"/>
</dbReference>
<dbReference type="GeneID" id="24258102"/>
<dbReference type="GO" id="GO:0003700">
    <property type="term" value="F:DNA-binding transcription factor activity"/>
    <property type="evidence" value="ECO:0007669"/>
    <property type="project" value="TreeGrafter"/>
</dbReference>
<keyword evidence="4" id="KW-1185">Reference proteome</keyword>
<feature type="domain" description="HTH cro/C1-type" evidence="2">
    <location>
        <begin position="16"/>
        <end position="70"/>
    </location>
</feature>
<accession>A0A068SQI3</accession>
<dbReference type="GO" id="GO:0005829">
    <property type="term" value="C:cytosol"/>
    <property type="evidence" value="ECO:0007669"/>
    <property type="project" value="TreeGrafter"/>
</dbReference>
<dbReference type="HOGENOM" id="CLU_066192_26_0_5"/>
<dbReference type="SMART" id="SM00530">
    <property type="entry name" value="HTH_XRE"/>
    <property type="match status" value="1"/>
</dbReference>
<dbReference type="RefSeq" id="WP_080724923.1">
    <property type="nucleotide sequence ID" value="NZ_HG938353.1"/>
</dbReference>
<name>A0A068SQI3_NEOGA</name>